<feature type="chain" id="PRO_5027092939" description="DUF3575 domain-containing protein" evidence="1">
    <location>
        <begin position="19"/>
        <end position="180"/>
    </location>
</feature>
<name>A0A6M0CSV0_9FLAO</name>
<dbReference type="AlphaFoldDB" id="A0A6M0CSV0"/>
<proteinExistence type="predicted"/>
<feature type="signal peptide" evidence="1">
    <location>
        <begin position="1"/>
        <end position="18"/>
    </location>
</feature>
<sequence length="180" mass="20087">MKKTTVLLALIISQFAIGQDSKNVADSQFKINFLTPGVEFETGISNNSTLNFALGTGIFLRKQNNQDTEFGVFPYLDGQYRYYYNFKRRLDKGKRTDRNSANYFSLSALAQSGKSIIGNVDFTEDYAAFVGPIWGMQRTYNSGFNLNLSAGVGYAWSENFDGEILPTVSFTLGWVLGGKK</sequence>
<evidence type="ECO:0000313" key="3">
    <source>
        <dbReference type="Proteomes" id="UP000474296"/>
    </source>
</evidence>
<dbReference type="Proteomes" id="UP000474296">
    <property type="component" value="Unassembled WGS sequence"/>
</dbReference>
<dbReference type="RefSeq" id="WP_164033267.1">
    <property type="nucleotide sequence ID" value="NZ_JAABOQ010000006.1"/>
</dbReference>
<evidence type="ECO:0000256" key="1">
    <source>
        <dbReference type="SAM" id="SignalP"/>
    </source>
</evidence>
<comment type="caution">
    <text evidence="2">The sequence shown here is derived from an EMBL/GenBank/DDBJ whole genome shotgun (WGS) entry which is preliminary data.</text>
</comment>
<organism evidence="2 3">
    <name type="scientific">Spongiivirga citrea</name>
    <dbReference type="NCBI Taxonomy" id="1481457"/>
    <lineage>
        <taxon>Bacteria</taxon>
        <taxon>Pseudomonadati</taxon>
        <taxon>Bacteroidota</taxon>
        <taxon>Flavobacteriia</taxon>
        <taxon>Flavobacteriales</taxon>
        <taxon>Flavobacteriaceae</taxon>
        <taxon>Spongiivirga</taxon>
    </lineage>
</organism>
<dbReference type="EMBL" id="JAABOQ010000006">
    <property type="protein sequence ID" value="NER18587.1"/>
    <property type="molecule type" value="Genomic_DNA"/>
</dbReference>
<protein>
    <recommendedName>
        <fullName evidence="4">DUF3575 domain-containing protein</fullName>
    </recommendedName>
</protein>
<keyword evidence="1" id="KW-0732">Signal</keyword>
<evidence type="ECO:0008006" key="4">
    <source>
        <dbReference type="Google" id="ProtNLM"/>
    </source>
</evidence>
<gene>
    <name evidence="2" type="ORF">GWK10_15310</name>
</gene>
<keyword evidence="3" id="KW-1185">Reference proteome</keyword>
<accession>A0A6M0CSV0</accession>
<evidence type="ECO:0000313" key="2">
    <source>
        <dbReference type="EMBL" id="NER18587.1"/>
    </source>
</evidence>
<reference evidence="2 3" key="1">
    <citation type="submission" date="2020-01" db="EMBL/GenBank/DDBJ databases">
        <title>Spongiivirga citrea KCTC 32990T.</title>
        <authorList>
            <person name="Wang G."/>
        </authorList>
    </citation>
    <scope>NUCLEOTIDE SEQUENCE [LARGE SCALE GENOMIC DNA]</scope>
    <source>
        <strain evidence="2 3">KCTC 32990</strain>
    </source>
</reference>